<protein>
    <submittedName>
        <fullName evidence="3">Uncharacterized protein</fullName>
    </submittedName>
</protein>
<sequence length="168" mass="18416">MKQMKNLRTLTLAAAMCLGLSFSALAAETPAETTKTVSVSRQELAPYRDSMKENCDVLKNLMISNRELSTKVKEAQKELKQSGALTDEINAELKEMSQLIQAQRVSLTEKREAVIALRASGKESAAAKDTEATKSALEQVIALQADQISLQEDLSKLLEEKLALFTAE</sequence>
<dbReference type="RefSeq" id="WP_262426888.1">
    <property type="nucleotide sequence ID" value="NZ_JACRTJ010000006.1"/>
</dbReference>
<keyword evidence="4" id="KW-1185">Reference proteome</keyword>
<accession>A0ABR7NS35</accession>
<evidence type="ECO:0000256" key="1">
    <source>
        <dbReference type="SAM" id="Coils"/>
    </source>
</evidence>
<dbReference type="Proteomes" id="UP000647491">
    <property type="component" value="Unassembled WGS sequence"/>
</dbReference>
<organism evidence="3 4">
    <name type="scientific">Enterocloster hominis</name>
    <name type="common">ex Liu et al. 2021</name>
    <dbReference type="NCBI Taxonomy" id="2763663"/>
    <lineage>
        <taxon>Bacteria</taxon>
        <taxon>Bacillati</taxon>
        <taxon>Bacillota</taxon>
        <taxon>Clostridia</taxon>
        <taxon>Lachnospirales</taxon>
        <taxon>Lachnospiraceae</taxon>
        <taxon>Enterocloster</taxon>
    </lineage>
</organism>
<proteinExistence type="predicted"/>
<feature type="chain" id="PRO_5045559180" evidence="2">
    <location>
        <begin position="27"/>
        <end position="168"/>
    </location>
</feature>
<gene>
    <name evidence="3" type="ORF">H8708_02825</name>
</gene>
<name>A0ABR7NS35_9FIRM</name>
<keyword evidence="1" id="KW-0175">Coiled coil</keyword>
<evidence type="ECO:0000313" key="4">
    <source>
        <dbReference type="Proteomes" id="UP000647491"/>
    </source>
</evidence>
<evidence type="ECO:0000256" key="2">
    <source>
        <dbReference type="SAM" id="SignalP"/>
    </source>
</evidence>
<comment type="caution">
    <text evidence="3">The sequence shown here is derived from an EMBL/GenBank/DDBJ whole genome shotgun (WGS) entry which is preliminary data.</text>
</comment>
<feature type="coiled-coil region" evidence="1">
    <location>
        <begin position="58"/>
        <end position="85"/>
    </location>
</feature>
<dbReference type="EMBL" id="JACRTJ010000006">
    <property type="protein sequence ID" value="MBC8598167.1"/>
    <property type="molecule type" value="Genomic_DNA"/>
</dbReference>
<feature type="signal peptide" evidence="2">
    <location>
        <begin position="1"/>
        <end position="26"/>
    </location>
</feature>
<keyword evidence="2" id="KW-0732">Signal</keyword>
<reference evidence="3 4" key="1">
    <citation type="submission" date="2020-08" db="EMBL/GenBank/DDBJ databases">
        <title>Genome public.</title>
        <authorList>
            <person name="Liu C."/>
            <person name="Sun Q."/>
        </authorList>
    </citation>
    <scope>NUCLEOTIDE SEQUENCE [LARGE SCALE GENOMIC DNA]</scope>
    <source>
        <strain evidence="3 4">BX10</strain>
    </source>
</reference>
<evidence type="ECO:0000313" key="3">
    <source>
        <dbReference type="EMBL" id="MBC8598167.1"/>
    </source>
</evidence>